<evidence type="ECO:0000313" key="2">
    <source>
        <dbReference type="EMBL" id="RJP65745.1"/>
    </source>
</evidence>
<dbReference type="PRINTS" id="PR00081">
    <property type="entry name" value="GDHRDH"/>
</dbReference>
<evidence type="ECO:0000256" key="1">
    <source>
        <dbReference type="ARBA" id="ARBA00006484"/>
    </source>
</evidence>
<dbReference type="Pfam" id="PF13561">
    <property type="entry name" value="adh_short_C2"/>
    <property type="match status" value="1"/>
</dbReference>
<dbReference type="InterPro" id="IPR002347">
    <property type="entry name" value="SDR_fam"/>
</dbReference>
<dbReference type="SUPFAM" id="SSF51735">
    <property type="entry name" value="NAD(P)-binding Rossmann-fold domains"/>
    <property type="match status" value="1"/>
</dbReference>
<reference evidence="2 3" key="1">
    <citation type="journal article" date="2017" name="ISME J.">
        <title>Energy and carbon metabolisms in a deep terrestrial subsurface fluid microbial community.</title>
        <authorList>
            <person name="Momper L."/>
            <person name="Jungbluth S.P."/>
            <person name="Lee M.D."/>
            <person name="Amend J.P."/>
        </authorList>
    </citation>
    <scope>NUCLEOTIDE SEQUENCE [LARGE SCALE GENOMIC DNA]</scope>
    <source>
        <strain evidence="2">SURF_17</strain>
    </source>
</reference>
<dbReference type="PRINTS" id="PR00080">
    <property type="entry name" value="SDRFAMILY"/>
</dbReference>
<proteinExistence type="inferred from homology"/>
<dbReference type="CDD" id="cd05233">
    <property type="entry name" value="SDR_c"/>
    <property type="match status" value="1"/>
</dbReference>
<comment type="similarity">
    <text evidence="1">Belongs to the short-chain dehydrogenases/reductases (SDR) family.</text>
</comment>
<dbReference type="AlphaFoldDB" id="A0A419EQT9"/>
<dbReference type="GO" id="GO:0016616">
    <property type="term" value="F:oxidoreductase activity, acting on the CH-OH group of donors, NAD or NADP as acceptor"/>
    <property type="evidence" value="ECO:0007669"/>
    <property type="project" value="TreeGrafter"/>
</dbReference>
<dbReference type="InterPro" id="IPR020904">
    <property type="entry name" value="Sc_DH/Rdtase_CS"/>
</dbReference>
<name>A0A419EQT9_9BACT</name>
<sequence length="253" mass="26475">MSIDRFSLTGKVALVAGASRGIGKAIALGYAGAGADVAICSRKLENVEPVSHEIEGLGRRSFAAAADVTKREEIEKFVSDTLAHFGRIDVLVNNVARSIMSPIMNLREDGWDKIITTNLKSYFLFSQAVGQIMMGQGSGVIINVSSVAGQKAAPLLGAYSVSKAGVDMLTKVLAKELAGVGVRVNAISPGMVETSFSEAIWSSPEMHAEVVRDIPLGRLATTEEIVGLAIFLASDAASYVTGAIVNIDGGSMT</sequence>
<dbReference type="GO" id="GO:0030497">
    <property type="term" value="P:fatty acid elongation"/>
    <property type="evidence" value="ECO:0007669"/>
    <property type="project" value="TreeGrafter"/>
</dbReference>
<accession>A0A419EQT9</accession>
<dbReference type="NCBIfam" id="NF005559">
    <property type="entry name" value="PRK07231.1"/>
    <property type="match status" value="1"/>
</dbReference>
<gene>
    <name evidence="2" type="ORF">C4532_17290</name>
</gene>
<comment type="caution">
    <text evidence="2">The sequence shown here is derived from an EMBL/GenBank/DDBJ whole genome shotgun (WGS) entry which is preliminary data.</text>
</comment>
<dbReference type="Gene3D" id="3.40.50.720">
    <property type="entry name" value="NAD(P)-binding Rossmann-like Domain"/>
    <property type="match status" value="1"/>
</dbReference>
<dbReference type="PANTHER" id="PTHR42760:SF40">
    <property type="entry name" value="3-OXOACYL-[ACYL-CARRIER-PROTEIN] REDUCTASE, CHLOROPLASTIC"/>
    <property type="match status" value="1"/>
</dbReference>
<evidence type="ECO:0000313" key="3">
    <source>
        <dbReference type="Proteomes" id="UP000285961"/>
    </source>
</evidence>
<dbReference type="InterPro" id="IPR036291">
    <property type="entry name" value="NAD(P)-bd_dom_sf"/>
</dbReference>
<organism evidence="2 3">
    <name type="scientific">Candidatus Abyssobacteria bacterium SURF_17</name>
    <dbReference type="NCBI Taxonomy" id="2093361"/>
    <lineage>
        <taxon>Bacteria</taxon>
        <taxon>Pseudomonadati</taxon>
        <taxon>Candidatus Hydrogenedentota</taxon>
        <taxon>Candidatus Abyssobacteria</taxon>
    </lineage>
</organism>
<protein>
    <submittedName>
        <fullName evidence="2">3-oxoacyl-ACP reductase FabG</fullName>
    </submittedName>
</protein>
<dbReference type="EMBL" id="QZKI01000123">
    <property type="protein sequence ID" value="RJP65745.1"/>
    <property type="molecule type" value="Genomic_DNA"/>
</dbReference>
<dbReference type="PANTHER" id="PTHR42760">
    <property type="entry name" value="SHORT-CHAIN DEHYDROGENASES/REDUCTASES FAMILY MEMBER"/>
    <property type="match status" value="1"/>
</dbReference>
<dbReference type="FunFam" id="3.40.50.720:FF:000084">
    <property type="entry name" value="Short-chain dehydrogenase reductase"/>
    <property type="match status" value="1"/>
</dbReference>
<dbReference type="PROSITE" id="PS00061">
    <property type="entry name" value="ADH_SHORT"/>
    <property type="match status" value="1"/>
</dbReference>
<dbReference type="Proteomes" id="UP000285961">
    <property type="component" value="Unassembled WGS sequence"/>
</dbReference>